<gene>
    <name evidence="3" type="ORF">CVT24_011974</name>
</gene>
<comment type="caution">
    <text evidence="3">The sequence shown here is derived from an EMBL/GenBank/DDBJ whole genome shotgun (WGS) entry which is preliminary data.</text>
</comment>
<dbReference type="Gene3D" id="1.10.620.20">
    <property type="entry name" value="Ribonucleotide Reductase, subunit A"/>
    <property type="match status" value="1"/>
</dbReference>
<dbReference type="InterPro" id="IPR012348">
    <property type="entry name" value="RNR-like"/>
</dbReference>
<dbReference type="InterPro" id="IPR000358">
    <property type="entry name" value="RNR_small_fam"/>
</dbReference>
<dbReference type="GO" id="GO:0009263">
    <property type="term" value="P:deoxyribonucleotide biosynthetic process"/>
    <property type="evidence" value="ECO:0007669"/>
    <property type="project" value="InterPro"/>
</dbReference>
<dbReference type="Proteomes" id="UP000284842">
    <property type="component" value="Unassembled WGS sequence"/>
</dbReference>
<keyword evidence="2" id="KW-1133">Transmembrane helix</keyword>
<evidence type="ECO:0000256" key="2">
    <source>
        <dbReference type="SAM" id="Phobius"/>
    </source>
</evidence>
<reference evidence="3 4" key="1">
    <citation type="journal article" date="2018" name="Evol. Lett.">
        <title>Horizontal gene cluster transfer increased hallucinogenic mushroom diversity.</title>
        <authorList>
            <person name="Reynolds H.T."/>
            <person name="Vijayakumar V."/>
            <person name="Gluck-Thaler E."/>
            <person name="Korotkin H.B."/>
            <person name="Matheny P.B."/>
            <person name="Slot J.C."/>
        </authorList>
    </citation>
    <scope>NUCLEOTIDE SEQUENCE [LARGE SCALE GENOMIC DNA]</scope>
    <source>
        <strain evidence="3 4">2629</strain>
    </source>
</reference>
<dbReference type="EMBL" id="NHTK01005913">
    <property type="protein sequence ID" value="PPQ71480.1"/>
    <property type="molecule type" value="Genomic_DNA"/>
</dbReference>
<dbReference type="InterPro" id="IPR009078">
    <property type="entry name" value="Ferritin-like_SF"/>
</dbReference>
<keyword evidence="2" id="KW-0812">Transmembrane</keyword>
<keyword evidence="4" id="KW-1185">Reference proteome</keyword>
<proteinExistence type="inferred from homology"/>
<dbReference type="PANTHER" id="PTHR23409">
    <property type="entry name" value="RIBONUCLEOSIDE-DIPHOSPHATE REDUCTASE SMALL CHAIN"/>
    <property type="match status" value="1"/>
</dbReference>
<name>A0A409VZ15_9AGAR</name>
<dbReference type="AlphaFoldDB" id="A0A409VZ15"/>
<dbReference type="InterPro" id="IPR030475">
    <property type="entry name" value="RNR_small_AS"/>
</dbReference>
<dbReference type="CDD" id="cd01049">
    <property type="entry name" value="RNRR2"/>
    <property type="match status" value="1"/>
</dbReference>
<evidence type="ECO:0000313" key="3">
    <source>
        <dbReference type="EMBL" id="PPQ71480.1"/>
    </source>
</evidence>
<sequence>MQRYLPPVTSNAQINTAARLAHDVKAEIMSSLALPANTHKTEIVHNNNVKLPEPLLDTNSGQFVLFPIQYHQIWGFYKSAQASMWTAEEIDLSQDVKDWCKLDEEEQRFLLYILAFFAASDGIVNENLVERFAAEVQVPEARCFYGFQIMMENVHSEVYCALIDTFVRDTQKRAELFRAMEYLPSIKLKADWALSWMDSRTHTFGERLIAFAVVEGLFFSGSFCAIFWVKTKGILPGLTHSNELISRDEGLHTSFACHLLQYLNDQPTADAILAIVRDAVTVEKVFINDALPQPLLGMNAKLMSTYIEYVADHLLVQLGCNAHYNAKNPFPFMENISIEGKTNFFERRVSEYAKAYVARPLLGADHMNSFTENEL</sequence>
<dbReference type="PROSITE" id="PS00368">
    <property type="entry name" value="RIBORED_SMALL"/>
    <property type="match status" value="1"/>
</dbReference>
<accession>A0A409VZ15</accession>
<protein>
    <submittedName>
        <fullName evidence="3">Uncharacterized protein</fullName>
    </submittedName>
</protein>
<evidence type="ECO:0000256" key="1">
    <source>
        <dbReference type="ARBA" id="ARBA00009303"/>
    </source>
</evidence>
<dbReference type="SUPFAM" id="SSF47240">
    <property type="entry name" value="Ferritin-like"/>
    <property type="match status" value="1"/>
</dbReference>
<dbReference type="OrthoDB" id="10248373at2759"/>
<dbReference type="InterPro" id="IPR033909">
    <property type="entry name" value="RNR_small"/>
</dbReference>
<feature type="transmembrane region" description="Helical" evidence="2">
    <location>
        <begin position="208"/>
        <end position="229"/>
    </location>
</feature>
<dbReference type="GO" id="GO:0016491">
    <property type="term" value="F:oxidoreductase activity"/>
    <property type="evidence" value="ECO:0007669"/>
    <property type="project" value="InterPro"/>
</dbReference>
<dbReference type="Pfam" id="PF00268">
    <property type="entry name" value="Ribonuc_red_sm"/>
    <property type="match status" value="1"/>
</dbReference>
<dbReference type="PANTHER" id="PTHR23409:SF18">
    <property type="entry name" value="RIBONUCLEOSIDE-DIPHOSPHATE REDUCTASE SUBUNIT M2"/>
    <property type="match status" value="1"/>
</dbReference>
<organism evidence="3 4">
    <name type="scientific">Panaeolus cyanescens</name>
    <dbReference type="NCBI Taxonomy" id="181874"/>
    <lineage>
        <taxon>Eukaryota</taxon>
        <taxon>Fungi</taxon>
        <taxon>Dikarya</taxon>
        <taxon>Basidiomycota</taxon>
        <taxon>Agaricomycotina</taxon>
        <taxon>Agaricomycetes</taxon>
        <taxon>Agaricomycetidae</taxon>
        <taxon>Agaricales</taxon>
        <taxon>Agaricineae</taxon>
        <taxon>Galeropsidaceae</taxon>
        <taxon>Panaeolus</taxon>
    </lineage>
</organism>
<evidence type="ECO:0000313" key="4">
    <source>
        <dbReference type="Proteomes" id="UP000284842"/>
    </source>
</evidence>
<comment type="similarity">
    <text evidence="1">Belongs to the ribonucleoside diphosphate reductase small chain family.</text>
</comment>
<keyword evidence="2" id="KW-0472">Membrane</keyword>
<dbReference type="STRING" id="181874.A0A409VZ15"/>
<dbReference type="InParanoid" id="A0A409VZ15"/>